<sequence length="81" mass="9133">MPCPTLTKTARMDETCSDEAADDKTTDDEPIDDKLVEDEPVDDERANREYPGDPLKAAYIHTAVQEMQEVSPKWLSDFTLS</sequence>
<reference evidence="2" key="1">
    <citation type="submission" date="2022-11" db="EMBL/GenBank/DDBJ databases">
        <authorList>
            <person name="Petersen C."/>
        </authorList>
    </citation>
    <scope>NUCLEOTIDE SEQUENCE</scope>
    <source>
        <strain evidence="2">IBT 20477</strain>
    </source>
</reference>
<gene>
    <name evidence="2" type="ORF">N7449_011873</name>
</gene>
<comment type="caution">
    <text evidence="2">The sequence shown here is derived from an EMBL/GenBank/DDBJ whole genome shotgun (WGS) entry which is preliminary data.</text>
</comment>
<evidence type="ECO:0000313" key="2">
    <source>
        <dbReference type="EMBL" id="KAJ5181726.1"/>
    </source>
</evidence>
<organism evidence="2 3">
    <name type="scientific">Penicillium cf. viridicatum</name>
    <dbReference type="NCBI Taxonomy" id="2972119"/>
    <lineage>
        <taxon>Eukaryota</taxon>
        <taxon>Fungi</taxon>
        <taxon>Dikarya</taxon>
        <taxon>Ascomycota</taxon>
        <taxon>Pezizomycotina</taxon>
        <taxon>Eurotiomycetes</taxon>
        <taxon>Eurotiomycetidae</taxon>
        <taxon>Eurotiales</taxon>
        <taxon>Aspergillaceae</taxon>
        <taxon>Penicillium</taxon>
    </lineage>
</organism>
<feature type="region of interest" description="Disordered" evidence="1">
    <location>
        <begin position="1"/>
        <end position="53"/>
    </location>
</feature>
<name>A0A9W9ITU4_9EURO</name>
<dbReference type="AlphaFoldDB" id="A0A9W9ITU4"/>
<evidence type="ECO:0000256" key="1">
    <source>
        <dbReference type="SAM" id="MobiDB-lite"/>
    </source>
</evidence>
<dbReference type="EMBL" id="JAPQKQ010000009">
    <property type="protein sequence ID" value="KAJ5181726.1"/>
    <property type="molecule type" value="Genomic_DNA"/>
</dbReference>
<keyword evidence="3" id="KW-1185">Reference proteome</keyword>
<proteinExistence type="predicted"/>
<feature type="compositionally biased region" description="Acidic residues" evidence="1">
    <location>
        <begin position="15"/>
        <end position="42"/>
    </location>
</feature>
<protein>
    <submittedName>
        <fullName evidence="2">Uncharacterized protein</fullName>
    </submittedName>
</protein>
<accession>A0A9W9ITU4</accession>
<reference evidence="2" key="2">
    <citation type="journal article" date="2023" name="IMA Fungus">
        <title>Comparative genomic study of the Penicillium genus elucidates a diverse pangenome and 15 lateral gene transfer events.</title>
        <authorList>
            <person name="Petersen C."/>
            <person name="Sorensen T."/>
            <person name="Nielsen M.R."/>
            <person name="Sondergaard T.E."/>
            <person name="Sorensen J.L."/>
            <person name="Fitzpatrick D.A."/>
            <person name="Frisvad J.C."/>
            <person name="Nielsen K.L."/>
        </authorList>
    </citation>
    <scope>NUCLEOTIDE SEQUENCE</scope>
    <source>
        <strain evidence="2">IBT 20477</strain>
    </source>
</reference>
<dbReference type="Proteomes" id="UP001150942">
    <property type="component" value="Unassembled WGS sequence"/>
</dbReference>
<evidence type="ECO:0000313" key="3">
    <source>
        <dbReference type="Proteomes" id="UP001150942"/>
    </source>
</evidence>